<protein>
    <submittedName>
        <fullName evidence="1">Uncharacterized protein</fullName>
    </submittedName>
</protein>
<accession>A0A078ANY0</accession>
<proteinExistence type="predicted"/>
<organism evidence="1 2">
    <name type="scientific">Stylonychia lemnae</name>
    <name type="common">Ciliate</name>
    <dbReference type="NCBI Taxonomy" id="5949"/>
    <lineage>
        <taxon>Eukaryota</taxon>
        <taxon>Sar</taxon>
        <taxon>Alveolata</taxon>
        <taxon>Ciliophora</taxon>
        <taxon>Intramacronucleata</taxon>
        <taxon>Spirotrichea</taxon>
        <taxon>Stichotrichia</taxon>
        <taxon>Sporadotrichida</taxon>
        <taxon>Oxytrichidae</taxon>
        <taxon>Stylonychinae</taxon>
        <taxon>Stylonychia</taxon>
    </lineage>
</organism>
<sequence length="140" mass="16800">MKFHDDYLLIWNRIDEISEIDYQSQGGSNQEPQMTKSQKLLQLKSHTINRYLYQFTLARLSELINLPQFAYLYCNYYEEQILSPEQNNTKASLYLNRSAYLRSQLAPQGRNINQIPEDSEREVNQCIVYPRRLRKFQQLK</sequence>
<dbReference type="EMBL" id="CCKQ01012462">
    <property type="protein sequence ID" value="CDW84080.1"/>
    <property type="molecule type" value="Genomic_DNA"/>
</dbReference>
<evidence type="ECO:0000313" key="2">
    <source>
        <dbReference type="Proteomes" id="UP000039865"/>
    </source>
</evidence>
<evidence type="ECO:0000313" key="1">
    <source>
        <dbReference type="EMBL" id="CDW84080.1"/>
    </source>
</evidence>
<dbReference type="AlphaFoldDB" id="A0A078ANY0"/>
<keyword evidence="2" id="KW-1185">Reference proteome</keyword>
<gene>
    <name evidence="1" type="primary">Contig15531.g16551</name>
    <name evidence="1" type="ORF">STYLEM_13137</name>
</gene>
<dbReference type="InParanoid" id="A0A078ANY0"/>
<name>A0A078ANY0_STYLE</name>
<dbReference type="Proteomes" id="UP000039865">
    <property type="component" value="Unassembled WGS sequence"/>
</dbReference>
<reference evidence="1 2" key="1">
    <citation type="submission" date="2014-06" db="EMBL/GenBank/DDBJ databases">
        <authorList>
            <person name="Swart Estienne"/>
        </authorList>
    </citation>
    <scope>NUCLEOTIDE SEQUENCE [LARGE SCALE GENOMIC DNA]</scope>
    <source>
        <strain evidence="1 2">130c</strain>
    </source>
</reference>